<dbReference type="Gramene" id="TKW26733">
    <property type="protein sequence ID" value="TKW26733"/>
    <property type="gene ID" value="SEVIR_3G209566v2"/>
</dbReference>
<protein>
    <submittedName>
        <fullName evidence="1">Uncharacterized protein</fullName>
    </submittedName>
</protein>
<reference evidence="1" key="1">
    <citation type="submission" date="2019-03" db="EMBL/GenBank/DDBJ databases">
        <title>WGS assembly of Setaria viridis.</title>
        <authorList>
            <person name="Huang P."/>
            <person name="Jenkins J."/>
            <person name="Grimwood J."/>
            <person name="Barry K."/>
            <person name="Healey A."/>
            <person name="Mamidi S."/>
            <person name="Sreedasyam A."/>
            <person name="Shu S."/>
            <person name="Feldman M."/>
            <person name="Wu J."/>
            <person name="Yu Y."/>
            <person name="Chen C."/>
            <person name="Johnson J."/>
            <person name="Rokhsar D."/>
            <person name="Baxter I."/>
            <person name="Schmutz J."/>
            <person name="Brutnell T."/>
            <person name="Kellogg E."/>
        </authorList>
    </citation>
    <scope>NUCLEOTIDE SEQUENCE [LARGE SCALE GENOMIC DNA]</scope>
</reference>
<evidence type="ECO:0000313" key="2">
    <source>
        <dbReference type="Proteomes" id="UP000298652"/>
    </source>
</evidence>
<accession>A0A4U6VFI7</accession>
<name>A0A4U6VFI7_SETVI</name>
<dbReference type="EMBL" id="CM016554">
    <property type="protein sequence ID" value="TKW26733.1"/>
    <property type="molecule type" value="Genomic_DNA"/>
</dbReference>
<keyword evidence="2" id="KW-1185">Reference proteome</keyword>
<dbReference type="Proteomes" id="UP000298652">
    <property type="component" value="Chromosome 3"/>
</dbReference>
<gene>
    <name evidence="1" type="ORF">SEVIR_3G209566v2</name>
</gene>
<evidence type="ECO:0000313" key="1">
    <source>
        <dbReference type="EMBL" id="TKW26733.1"/>
    </source>
</evidence>
<organism evidence="1 2">
    <name type="scientific">Setaria viridis</name>
    <name type="common">Green bristlegrass</name>
    <name type="synonym">Setaria italica subsp. viridis</name>
    <dbReference type="NCBI Taxonomy" id="4556"/>
    <lineage>
        <taxon>Eukaryota</taxon>
        <taxon>Viridiplantae</taxon>
        <taxon>Streptophyta</taxon>
        <taxon>Embryophyta</taxon>
        <taxon>Tracheophyta</taxon>
        <taxon>Spermatophyta</taxon>
        <taxon>Magnoliopsida</taxon>
        <taxon>Liliopsida</taxon>
        <taxon>Poales</taxon>
        <taxon>Poaceae</taxon>
        <taxon>PACMAD clade</taxon>
        <taxon>Panicoideae</taxon>
        <taxon>Panicodae</taxon>
        <taxon>Paniceae</taxon>
        <taxon>Cenchrinae</taxon>
        <taxon>Setaria</taxon>
    </lineage>
</organism>
<dbReference type="AlphaFoldDB" id="A0A4U6VFI7"/>
<sequence>MGGVGGSFIYLLLSIESLTFIPVSPTLPLWPQSHRVPLVSFY</sequence>
<proteinExistence type="predicted"/>